<dbReference type="InterPro" id="IPR017359">
    <property type="entry name" value="Phi-like"/>
</dbReference>
<dbReference type="PANTHER" id="PTHR15955">
    <property type="entry name" value="RWD DOMAIN CONTAINING PROTEIN 2"/>
    <property type="match status" value="1"/>
</dbReference>
<comment type="caution">
    <text evidence="1">The sequence shown here is derived from an EMBL/GenBank/DDBJ whole genome shotgun (WGS) entry which is preliminary data.</text>
</comment>
<dbReference type="CDD" id="cd24163">
    <property type="entry name" value="RWDD2_C"/>
    <property type="match status" value="1"/>
</dbReference>
<dbReference type="PANTHER" id="PTHR15955:SF8">
    <property type="entry name" value="RWD DOMAIN-CONTAINING PROTEIN 2B-RELATED"/>
    <property type="match status" value="1"/>
</dbReference>
<evidence type="ECO:0000313" key="1">
    <source>
        <dbReference type="EMBL" id="KAG7356777.1"/>
    </source>
</evidence>
<accession>A0A9K3L792</accession>
<dbReference type="AlphaFoldDB" id="A0A9K3L792"/>
<keyword evidence="2" id="KW-1185">Reference proteome</keyword>
<name>A0A9K3L792_9STRA</name>
<reference evidence="1" key="2">
    <citation type="submission" date="2021-04" db="EMBL/GenBank/DDBJ databases">
        <authorList>
            <person name="Podell S."/>
        </authorList>
    </citation>
    <scope>NUCLEOTIDE SEQUENCE</scope>
    <source>
        <strain evidence="1">Hildebrandi</strain>
    </source>
</reference>
<dbReference type="InterPro" id="IPR059181">
    <property type="entry name" value="RWDD2A-B_C"/>
</dbReference>
<proteinExistence type="predicted"/>
<reference evidence="1" key="1">
    <citation type="journal article" date="2021" name="Sci. Rep.">
        <title>Diploid genomic architecture of Nitzschia inconspicua, an elite biomass production diatom.</title>
        <authorList>
            <person name="Oliver A."/>
            <person name="Podell S."/>
            <person name="Pinowska A."/>
            <person name="Traller J.C."/>
            <person name="Smith S.R."/>
            <person name="McClure R."/>
            <person name="Beliaev A."/>
            <person name="Bohutskyi P."/>
            <person name="Hill E.A."/>
            <person name="Rabines A."/>
            <person name="Zheng H."/>
            <person name="Allen L.Z."/>
            <person name="Kuo A."/>
            <person name="Grigoriev I.V."/>
            <person name="Allen A.E."/>
            <person name="Hazlebeck D."/>
            <person name="Allen E.E."/>
        </authorList>
    </citation>
    <scope>NUCLEOTIDE SEQUENCE</scope>
    <source>
        <strain evidence="1">Hildebrandi</strain>
    </source>
</reference>
<protein>
    <submittedName>
        <fullName evidence="1">DUF1115 domain containing protein</fullName>
    </submittedName>
</protein>
<sequence>MSSRKNILDDVHEECQERREAELEFVSSAYEPEEAWWEHQVDTILIHRQLRLESSASSLLIRLTLQMSPSYPVVEPLQVMDVKLLHDTQISSSSSSNNNNNKNNNLLQKTALNSFHSLLQICRSTAIEHTGEESVFAVLNAAEEWVRDQWPKILLECNSKKPENNPNQVESAIKTETNVLGRRLIYSHHIIAKKKRADIKALAAHYELTGYMKIGWPGLLLIEGDEQDCIHFYDEIRPWSWQYLFVSGEQQQPVPIGKSMVSLRRFAGFSEVEDMSVVAEHCKKVGLEALFRTSMKQYRDSTEEEDSTISTKRIWYGALVLVDHMNDGKRYRKWLRKCSQEVGCFLFIKQFFPGNDYTNRPKIYVGLIGEKTNVSSFLKRWRTSRVDVDCKGNACLERQMTILTEGVLDGNYEIEDPSEVLDWDTMSLDENITVDEENLDRLFMVFGWTLT</sequence>
<dbReference type="OrthoDB" id="41738at2759"/>
<gene>
    <name evidence="1" type="ORF">IV203_001463</name>
</gene>
<dbReference type="Proteomes" id="UP000693970">
    <property type="component" value="Unassembled WGS sequence"/>
</dbReference>
<evidence type="ECO:0000313" key="2">
    <source>
        <dbReference type="Proteomes" id="UP000693970"/>
    </source>
</evidence>
<organism evidence="1 2">
    <name type="scientific">Nitzschia inconspicua</name>
    <dbReference type="NCBI Taxonomy" id="303405"/>
    <lineage>
        <taxon>Eukaryota</taxon>
        <taxon>Sar</taxon>
        <taxon>Stramenopiles</taxon>
        <taxon>Ochrophyta</taxon>
        <taxon>Bacillariophyta</taxon>
        <taxon>Bacillariophyceae</taxon>
        <taxon>Bacillariophycidae</taxon>
        <taxon>Bacillariales</taxon>
        <taxon>Bacillariaceae</taxon>
        <taxon>Nitzschia</taxon>
    </lineage>
</organism>
<dbReference type="EMBL" id="JAGRRH010000015">
    <property type="protein sequence ID" value="KAG7356777.1"/>
    <property type="molecule type" value="Genomic_DNA"/>
</dbReference>